<gene>
    <name evidence="2" type="ORF">HOLleu_06571</name>
</gene>
<accession>A0A9Q1CMN4</accession>
<proteinExistence type="predicted"/>
<evidence type="ECO:0000313" key="2">
    <source>
        <dbReference type="EMBL" id="KAJ8047543.1"/>
    </source>
</evidence>
<reference evidence="2" key="1">
    <citation type="submission" date="2021-10" db="EMBL/GenBank/DDBJ databases">
        <title>Tropical sea cucumber genome reveals ecological adaptation and Cuvierian tubules defense mechanism.</title>
        <authorList>
            <person name="Chen T."/>
        </authorList>
    </citation>
    <scope>NUCLEOTIDE SEQUENCE</scope>
    <source>
        <strain evidence="2">Nanhai2018</strain>
        <tissue evidence="2">Muscle</tissue>
    </source>
</reference>
<evidence type="ECO:0000313" key="3">
    <source>
        <dbReference type="Proteomes" id="UP001152320"/>
    </source>
</evidence>
<organism evidence="2 3">
    <name type="scientific">Holothuria leucospilota</name>
    <name type="common">Black long sea cucumber</name>
    <name type="synonym">Mertensiothuria leucospilota</name>
    <dbReference type="NCBI Taxonomy" id="206669"/>
    <lineage>
        <taxon>Eukaryota</taxon>
        <taxon>Metazoa</taxon>
        <taxon>Echinodermata</taxon>
        <taxon>Eleutherozoa</taxon>
        <taxon>Echinozoa</taxon>
        <taxon>Holothuroidea</taxon>
        <taxon>Aspidochirotacea</taxon>
        <taxon>Aspidochirotida</taxon>
        <taxon>Holothuriidae</taxon>
        <taxon>Holothuria</taxon>
    </lineage>
</organism>
<feature type="region of interest" description="Disordered" evidence="1">
    <location>
        <begin position="12"/>
        <end position="40"/>
    </location>
</feature>
<protein>
    <submittedName>
        <fullName evidence="2">Uncharacterized protein</fullName>
    </submittedName>
</protein>
<keyword evidence="3" id="KW-1185">Reference proteome</keyword>
<comment type="caution">
    <text evidence="2">The sequence shown here is derived from an EMBL/GenBank/DDBJ whole genome shotgun (WGS) entry which is preliminary data.</text>
</comment>
<name>A0A9Q1CMN4_HOLLE</name>
<evidence type="ECO:0000256" key="1">
    <source>
        <dbReference type="SAM" id="MobiDB-lite"/>
    </source>
</evidence>
<feature type="compositionally biased region" description="Polar residues" evidence="1">
    <location>
        <begin position="14"/>
        <end position="40"/>
    </location>
</feature>
<dbReference type="EMBL" id="JAIZAY010000002">
    <property type="protein sequence ID" value="KAJ8047543.1"/>
    <property type="molecule type" value="Genomic_DNA"/>
</dbReference>
<sequence length="79" mass="8931">MLSFLVEVKGHLGSQGSKSKISQESSHGFTRSQNANYPKNSQDHYLESLAIKMPNFPGISKIRYEPKIIFQHVKIALDQ</sequence>
<dbReference type="Proteomes" id="UP001152320">
    <property type="component" value="Chromosome 2"/>
</dbReference>
<dbReference type="AlphaFoldDB" id="A0A9Q1CMN4"/>